<name>A0A917U2Q7_9ACTN</name>
<dbReference type="CDD" id="cd12108">
    <property type="entry name" value="Hr-like"/>
    <property type="match status" value="1"/>
</dbReference>
<evidence type="ECO:0000313" key="2">
    <source>
        <dbReference type="EMBL" id="GGM54032.1"/>
    </source>
</evidence>
<proteinExistence type="predicted"/>
<dbReference type="Pfam" id="PF01814">
    <property type="entry name" value="Hemerythrin"/>
    <property type="match status" value="1"/>
</dbReference>
<dbReference type="InterPro" id="IPR012312">
    <property type="entry name" value="Hemerythrin-like"/>
</dbReference>
<gene>
    <name evidence="2" type="ORF">GCM10007977_064540</name>
</gene>
<comment type="caution">
    <text evidence="2">The sequence shown here is derived from an EMBL/GenBank/DDBJ whole genome shotgun (WGS) entry which is preliminary data.</text>
</comment>
<evidence type="ECO:0000313" key="3">
    <source>
        <dbReference type="Proteomes" id="UP000642070"/>
    </source>
</evidence>
<organism evidence="2 3">
    <name type="scientific">Dactylosporangium sucinum</name>
    <dbReference type="NCBI Taxonomy" id="1424081"/>
    <lineage>
        <taxon>Bacteria</taxon>
        <taxon>Bacillati</taxon>
        <taxon>Actinomycetota</taxon>
        <taxon>Actinomycetes</taxon>
        <taxon>Micromonosporales</taxon>
        <taxon>Micromonosporaceae</taxon>
        <taxon>Dactylosporangium</taxon>
    </lineage>
</organism>
<dbReference type="AlphaFoldDB" id="A0A917U2Q7"/>
<keyword evidence="3" id="KW-1185">Reference proteome</keyword>
<dbReference type="EMBL" id="BMPI01000036">
    <property type="protein sequence ID" value="GGM54032.1"/>
    <property type="molecule type" value="Genomic_DNA"/>
</dbReference>
<reference evidence="2" key="2">
    <citation type="submission" date="2020-09" db="EMBL/GenBank/DDBJ databases">
        <authorList>
            <person name="Sun Q."/>
            <person name="Ohkuma M."/>
        </authorList>
    </citation>
    <scope>NUCLEOTIDE SEQUENCE</scope>
    <source>
        <strain evidence="2">JCM 19831</strain>
    </source>
</reference>
<accession>A0A917U2Q7</accession>
<dbReference type="Proteomes" id="UP000642070">
    <property type="component" value="Unassembled WGS sequence"/>
</dbReference>
<dbReference type="Gene3D" id="1.20.120.520">
    <property type="entry name" value="nmb1532 protein domain like"/>
    <property type="match status" value="1"/>
</dbReference>
<dbReference type="RefSeq" id="WP_190253765.1">
    <property type="nucleotide sequence ID" value="NZ_BMPI01000036.1"/>
</dbReference>
<reference evidence="2" key="1">
    <citation type="journal article" date="2014" name="Int. J. Syst. Evol. Microbiol.">
        <title>Complete genome sequence of Corynebacterium casei LMG S-19264T (=DSM 44701T), isolated from a smear-ripened cheese.</title>
        <authorList>
            <consortium name="US DOE Joint Genome Institute (JGI-PGF)"/>
            <person name="Walter F."/>
            <person name="Albersmeier A."/>
            <person name="Kalinowski J."/>
            <person name="Ruckert C."/>
        </authorList>
    </citation>
    <scope>NUCLEOTIDE SEQUENCE</scope>
    <source>
        <strain evidence="2">JCM 19831</strain>
    </source>
</reference>
<sequence>MTQTKEQLRLPGQAAAPGGPLDLTGMYGMHWAFRRDLDRFVAAVAATPVADRATWQALQRRWDLFRRVLHDHHTGEDAGLWPALAAKADAAGRATLAAMEEEHHGIDPLLDAVAEGMARMAAAADADAWAALQVRVVAARERLHAHLAHEERDALELMQALLSPAEWHHIERTYFQQSKSPRQIAEVVGWALHDVPPGYLDRMLPAAHPLRIGWQLFLRRPFARRERAAFRHAP</sequence>
<evidence type="ECO:0000259" key="1">
    <source>
        <dbReference type="Pfam" id="PF01814"/>
    </source>
</evidence>
<feature type="domain" description="Hemerythrin-like" evidence="1">
    <location>
        <begin position="26"/>
        <end position="155"/>
    </location>
</feature>
<protein>
    <recommendedName>
        <fullName evidence="1">Hemerythrin-like domain-containing protein</fullName>
    </recommendedName>
</protein>